<dbReference type="AlphaFoldDB" id="A0A517U1Y6"/>
<dbReference type="PRINTS" id="PR00834">
    <property type="entry name" value="PROTEASES2C"/>
</dbReference>
<protein>
    <submittedName>
        <fullName evidence="5">Serine protease Do-like HtrA</fullName>
        <ecNumber evidence="5">3.4.21.107</ecNumber>
    </submittedName>
</protein>
<dbReference type="OrthoDB" id="229892at2"/>
<dbReference type="GO" id="GO:0006508">
    <property type="term" value="P:proteolysis"/>
    <property type="evidence" value="ECO:0007669"/>
    <property type="project" value="UniProtKB-KW"/>
</dbReference>
<proteinExistence type="predicted"/>
<dbReference type="EC" id="3.4.21.107" evidence="5"/>
<dbReference type="PANTHER" id="PTHR43343">
    <property type="entry name" value="PEPTIDASE S12"/>
    <property type="match status" value="1"/>
</dbReference>
<dbReference type="Proteomes" id="UP000317909">
    <property type="component" value="Chromosome"/>
</dbReference>
<gene>
    <name evidence="5" type="primary">htrA_5</name>
    <name evidence="5" type="ORF">I41_38360</name>
</gene>
<evidence type="ECO:0000313" key="6">
    <source>
        <dbReference type="Proteomes" id="UP000317909"/>
    </source>
</evidence>
<keyword evidence="4" id="KW-1133">Transmembrane helix</keyword>
<dbReference type="RefSeq" id="WP_145434360.1">
    <property type="nucleotide sequence ID" value="NZ_CP036339.1"/>
</dbReference>
<name>A0A517U1Y6_9BACT</name>
<dbReference type="GO" id="GO:0004252">
    <property type="term" value="F:serine-type endopeptidase activity"/>
    <property type="evidence" value="ECO:0007669"/>
    <property type="project" value="InterPro"/>
</dbReference>
<dbReference type="Pfam" id="PF13365">
    <property type="entry name" value="Trypsin_2"/>
    <property type="match status" value="1"/>
</dbReference>
<evidence type="ECO:0000313" key="5">
    <source>
        <dbReference type="EMBL" id="QDT74639.1"/>
    </source>
</evidence>
<evidence type="ECO:0000256" key="2">
    <source>
        <dbReference type="ARBA" id="ARBA00022801"/>
    </source>
</evidence>
<dbReference type="EMBL" id="CP036339">
    <property type="protein sequence ID" value="QDT74639.1"/>
    <property type="molecule type" value="Genomic_DNA"/>
</dbReference>
<feature type="transmembrane region" description="Helical" evidence="4">
    <location>
        <begin position="152"/>
        <end position="175"/>
    </location>
</feature>
<dbReference type="KEGG" id="llh:I41_38360"/>
<dbReference type="InterPro" id="IPR001940">
    <property type="entry name" value="Peptidase_S1C"/>
</dbReference>
<feature type="region of interest" description="Disordered" evidence="3">
    <location>
        <begin position="428"/>
        <end position="460"/>
    </location>
</feature>
<accession>A0A517U1Y6</accession>
<feature type="transmembrane region" description="Helical" evidence="4">
    <location>
        <begin position="109"/>
        <end position="140"/>
    </location>
</feature>
<keyword evidence="4" id="KW-0472">Membrane</keyword>
<keyword evidence="4" id="KW-0812">Transmembrane</keyword>
<sequence length="460" mass="48221">MSETNPILRLAGEREAGALCAHCGRELHLAEVAAVCAKCGAVHHQACWESASACGSYECARSGTYAKPRGLEKITVSHADLAAATPLPPPIQHKVYEPAPEPPPRWNRVAVWAFGLALIGIPLFGLVTGIVAIVVACIALVGHTANRKGMPLAVGAILIGLVDVVGWSVALSNYYGSVGGGIVALSEFSIDPESLNELPERISRAMRANVLIQANFGIGRQGLGSGVILKIHDGAAYIVTNRHVVDENFSEDHGAADAQADLGDMADLNVLTVEQSFGPAKVEWVAPHGVDLAIIVMPLLGAVDELQEAVWDGKETPHIGEAVFAVGNPHGLGWTHSSGSISQVRRREQGAFSFRVLQSTAPINPGNSGGGLYDVDGKLIGINTMTGDKRFAEGLGFAIAFPTLLELIPQKFGIEEVNASPVAVSDVEAARKENDGSAAPALSADRQPADDATPSEEKSE</sequence>
<dbReference type="SUPFAM" id="SSF50494">
    <property type="entry name" value="Trypsin-like serine proteases"/>
    <property type="match status" value="1"/>
</dbReference>
<evidence type="ECO:0000256" key="1">
    <source>
        <dbReference type="ARBA" id="ARBA00022670"/>
    </source>
</evidence>
<dbReference type="InterPro" id="IPR009003">
    <property type="entry name" value="Peptidase_S1_PA"/>
</dbReference>
<reference evidence="5 6" key="1">
    <citation type="submission" date="2019-02" db="EMBL/GenBank/DDBJ databases">
        <title>Deep-cultivation of Planctomycetes and their phenomic and genomic characterization uncovers novel biology.</title>
        <authorList>
            <person name="Wiegand S."/>
            <person name="Jogler M."/>
            <person name="Boedeker C."/>
            <person name="Pinto D."/>
            <person name="Vollmers J."/>
            <person name="Rivas-Marin E."/>
            <person name="Kohn T."/>
            <person name="Peeters S.H."/>
            <person name="Heuer A."/>
            <person name="Rast P."/>
            <person name="Oberbeckmann S."/>
            <person name="Bunk B."/>
            <person name="Jeske O."/>
            <person name="Meyerdierks A."/>
            <person name="Storesund J.E."/>
            <person name="Kallscheuer N."/>
            <person name="Luecker S."/>
            <person name="Lage O.M."/>
            <person name="Pohl T."/>
            <person name="Merkel B.J."/>
            <person name="Hornburger P."/>
            <person name="Mueller R.-W."/>
            <person name="Bruemmer F."/>
            <person name="Labrenz M."/>
            <person name="Spormann A.M."/>
            <person name="Op den Camp H."/>
            <person name="Overmann J."/>
            <person name="Amann R."/>
            <person name="Jetten M.S.M."/>
            <person name="Mascher T."/>
            <person name="Medema M.H."/>
            <person name="Devos D.P."/>
            <person name="Kaster A.-K."/>
            <person name="Ovreas L."/>
            <person name="Rohde M."/>
            <person name="Galperin M.Y."/>
            <person name="Jogler C."/>
        </authorList>
    </citation>
    <scope>NUCLEOTIDE SEQUENCE [LARGE SCALE GENOMIC DNA]</scope>
    <source>
        <strain evidence="5 6">I41</strain>
    </source>
</reference>
<evidence type="ECO:0000256" key="3">
    <source>
        <dbReference type="SAM" id="MobiDB-lite"/>
    </source>
</evidence>
<dbReference type="PANTHER" id="PTHR43343:SF3">
    <property type="entry name" value="PROTEASE DO-LIKE 8, CHLOROPLASTIC"/>
    <property type="match status" value="1"/>
</dbReference>
<dbReference type="Gene3D" id="2.40.10.120">
    <property type="match status" value="1"/>
</dbReference>
<keyword evidence="6" id="KW-1185">Reference proteome</keyword>
<dbReference type="InterPro" id="IPR051201">
    <property type="entry name" value="Chloro_Bact_Ser_Proteases"/>
</dbReference>
<evidence type="ECO:0000256" key="4">
    <source>
        <dbReference type="SAM" id="Phobius"/>
    </source>
</evidence>
<organism evidence="5 6">
    <name type="scientific">Lacipirellula limnantheis</name>
    <dbReference type="NCBI Taxonomy" id="2528024"/>
    <lineage>
        <taxon>Bacteria</taxon>
        <taxon>Pseudomonadati</taxon>
        <taxon>Planctomycetota</taxon>
        <taxon>Planctomycetia</taxon>
        <taxon>Pirellulales</taxon>
        <taxon>Lacipirellulaceae</taxon>
        <taxon>Lacipirellula</taxon>
    </lineage>
</organism>
<keyword evidence="1 5" id="KW-0645">Protease</keyword>
<keyword evidence="2 5" id="KW-0378">Hydrolase</keyword>